<name>A0ABM5KMY6_DIAVI</name>
<dbReference type="RefSeq" id="XP_050511562.1">
    <property type="nucleotide sequence ID" value="XM_050655605.1"/>
</dbReference>
<evidence type="ECO:0000313" key="2">
    <source>
        <dbReference type="Proteomes" id="UP001652700"/>
    </source>
</evidence>
<sequence length="355" mass="41438">MVYTYSIPERVEIIFIFASQNQCYLRIAQIFNERHLDKNLSHVYVRDLVEKFRETGRVQNKKRDAARLLNEASQIEVLGNFTIEPIASTRQVSAMTGLSHESVRKVLKLHNFHPYKTQILQELGDDDPDRRIEFCELMTERIRVEPRWLKNICSTDECTFMLNGNVNKQNCRYWSDANAHRFREGHTQYPEKVNVWAGILGDAIIGPLFIPGNLSGDIYLDMLKNTIEPLIVHELENQRDDQGNLALDEDLLHFQEAPPHYAAPVRHWLDTNYPNKWIGRRGPIEWPPRSPDLPPPDFFLWGYLKSVVNIKYKTQPASLEELRERITQGCIIVYKTTEATLNIYVIDIFNKFVVQ</sequence>
<accession>A0ABM5KMY6</accession>
<protein>
    <recommendedName>
        <fullName evidence="3">DUF4817 domain-containing protein</fullName>
    </recommendedName>
</protein>
<dbReference type="GeneID" id="126887788"/>
<evidence type="ECO:0008006" key="3">
    <source>
        <dbReference type="Google" id="ProtNLM"/>
    </source>
</evidence>
<dbReference type="PANTHER" id="PTHR47326">
    <property type="entry name" value="TRANSPOSABLE ELEMENT TC3 TRANSPOSASE-LIKE PROTEIN"/>
    <property type="match status" value="1"/>
</dbReference>
<organism evidence="1 2">
    <name type="scientific">Diabrotica virgifera virgifera</name>
    <name type="common">western corn rootworm</name>
    <dbReference type="NCBI Taxonomy" id="50390"/>
    <lineage>
        <taxon>Eukaryota</taxon>
        <taxon>Metazoa</taxon>
        <taxon>Ecdysozoa</taxon>
        <taxon>Arthropoda</taxon>
        <taxon>Hexapoda</taxon>
        <taxon>Insecta</taxon>
        <taxon>Pterygota</taxon>
        <taxon>Neoptera</taxon>
        <taxon>Endopterygota</taxon>
        <taxon>Coleoptera</taxon>
        <taxon>Polyphaga</taxon>
        <taxon>Cucujiformia</taxon>
        <taxon>Chrysomeloidea</taxon>
        <taxon>Chrysomelidae</taxon>
        <taxon>Galerucinae</taxon>
        <taxon>Diabroticina</taxon>
        <taxon>Diabroticites</taxon>
        <taxon>Diabrotica</taxon>
    </lineage>
</organism>
<keyword evidence="2" id="KW-1185">Reference proteome</keyword>
<dbReference type="Gene3D" id="3.30.420.10">
    <property type="entry name" value="Ribonuclease H-like superfamily/Ribonuclease H"/>
    <property type="match status" value="1"/>
</dbReference>
<evidence type="ECO:0000313" key="1">
    <source>
        <dbReference type="EnsemblMetazoa" id="XP_050511562.1"/>
    </source>
</evidence>
<dbReference type="PANTHER" id="PTHR47326:SF1">
    <property type="entry name" value="HTH PSQ-TYPE DOMAIN-CONTAINING PROTEIN"/>
    <property type="match status" value="1"/>
</dbReference>
<dbReference type="EnsemblMetazoa" id="XM_050655605.1">
    <property type="protein sequence ID" value="XP_050511562.1"/>
    <property type="gene ID" value="LOC126887788"/>
</dbReference>
<dbReference type="Proteomes" id="UP001652700">
    <property type="component" value="Unplaced"/>
</dbReference>
<dbReference type="InterPro" id="IPR036397">
    <property type="entry name" value="RNaseH_sf"/>
</dbReference>
<reference evidence="1" key="1">
    <citation type="submission" date="2025-05" db="UniProtKB">
        <authorList>
            <consortium name="EnsemblMetazoa"/>
        </authorList>
    </citation>
    <scope>IDENTIFICATION</scope>
</reference>
<proteinExistence type="predicted"/>